<evidence type="ECO:0000256" key="4">
    <source>
        <dbReference type="ARBA" id="ARBA00022737"/>
    </source>
</evidence>
<dbReference type="WBParaSite" id="ECPE_0000855501-mRNA-1">
    <property type="protein sequence ID" value="ECPE_0000855501-mRNA-1"/>
    <property type="gene ID" value="ECPE_0000855501"/>
</dbReference>
<keyword evidence="8" id="KW-0472">Membrane</keyword>
<dbReference type="EMBL" id="UZAN01046099">
    <property type="protein sequence ID" value="VDP83714.1"/>
    <property type="molecule type" value="Genomic_DNA"/>
</dbReference>
<evidence type="ECO:0000256" key="5">
    <source>
        <dbReference type="ARBA" id="ARBA00022741"/>
    </source>
</evidence>
<name>A0A183ANJ4_9TREM</name>
<evidence type="ECO:0000313" key="12">
    <source>
        <dbReference type="Proteomes" id="UP000272942"/>
    </source>
</evidence>
<dbReference type="GO" id="GO:0005774">
    <property type="term" value="C:vacuolar membrane"/>
    <property type="evidence" value="ECO:0007669"/>
    <property type="project" value="UniProtKB-SubCell"/>
</dbReference>
<dbReference type="OrthoDB" id="6500128at2759"/>
<evidence type="ECO:0000313" key="13">
    <source>
        <dbReference type="WBParaSite" id="ECPE_0000855501-mRNA-1"/>
    </source>
</evidence>
<evidence type="ECO:0000313" key="11">
    <source>
        <dbReference type="EMBL" id="VDP83714.1"/>
    </source>
</evidence>
<evidence type="ECO:0000256" key="1">
    <source>
        <dbReference type="ARBA" id="ARBA00004128"/>
    </source>
</evidence>
<dbReference type="PROSITE" id="PS50893">
    <property type="entry name" value="ABC_TRANSPORTER_2"/>
    <property type="match status" value="1"/>
</dbReference>
<evidence type="ECO:0000256" key="9">
    <source>
        <dbReference type="SAM" id="MobiDB-lite"/>
    </source>
</evidence>
<gene>
    <name evidence="11" type="ORF">ECPE_LOCUS8529</name>
</gene>
<dbReference type="Gene3D" id="3.40.50.300">
    <property type="entry name" value="P-loop containing nucleotide triphosphate hydrolases"/>
    <property type="match status" value="1"/>
</dbReference>
<keyword evidence="12" id="KW-1185">Reference proteome</keyword>
<dbReference type="SMART" id="SM00382">
    <property type="entry name" value="AAA"/>
    <property type="match status" value="1"/>
</dbReference>
<dbReference type="AlphaFoldDB" id="A0A183ANJ4"/>
<dbReference type="Proteomes" id="UP000272942">
    <property type="component" value="Unassembled WGS sequence"/>
</dbReference>
<dbReference type="InterPro" id="IPR027417">
    <property type="entry name" value="P-loop_NTPase"/>
</dbReference>
<dbReference type="SUPFAM" id="SSF52540">
    <property type="entry name" value="P-loop containing nucleoside triphosphate hydrolases"/>
    <property type="match status" value="1"/>
</dbReference>
<dbReference type="InterPro" id="IPR003439">
    <property type="entry name" value="ABC_transporter-like_ATP-bd"/>
</dbReference>
<dbReference type="FunFam" id="3.40.50.300:FF:000997">
    <property type="entry name" value="Multidrug resistance-associated protein 1"/>
    <property type="match status" value="1"/>
</dbReference>
<dbReference type="PANTHER" id="PTHR24223">
    <property type="entry name" value="ATP-BINDING CASSETTE SUB-FAMILY C"/>
    <property type="match status" value="1"/>
</dbReference>
<proteinExistence type="predicted"/>
<feature type="compositionally biased region" description="Polar residues" evidence="9">
    <location>
        <begin position="287"/>
        <end position="309"/>
    </location>
</feature>
<dbReference type="InterPro" id="IPR050173">
    <property type="entry name" value="ABC_transporter_C-like"/>
</dbReference>
<keyword evidence="5" id="KW-0547">Nucleotide-binding</keyword>
<evidence type="ECO:0000256" key="2">
    <source>
        <dbReference type="ARBA" id="ARBA00022448"/>
    </source>
</evidence>
<accession>A0A183ANJ4</accession>
<dbReference type="Pfam" id="PF00005">
    <property type="entry name" value="ABC_tran"/>
    <property type="match status" value="1"/>
</dbReference>
<feature type="domain" description="ABC transporter" evidence="10">
    <location>
        <begin position="1"/>
        <end position="216"/>
    </location>
</feature>
<dbReference type="PANTHER" id="PTHR24223:SF443">
    <property type="entry name" value="MULTIDRUG-RESISTANCE LIKE PROTEIN 1, ISOFORM I"/>
    <property type="match status" value="1"/>
</dbReference>
<protein>
    <submittedName>
        <fullName evidence="13">ABC transporter domain-containing protein</fullName>
    </submittedName>
</protein>
<dbReference type="CDD" id="cd03250">
    <property type="entry name" value="ABCC_MRP_domain1"/>
    <property type="match status" value="1"/>
</dbReference>
<dbReference type="GO" id="GO:0016887">
    <property type="term" value="F:ATP hydrolysis activity"/>
    <property type="evidence" value="ECO:0007669"/>
    <property type="project" value="InterPro"/>
</dbReference>
<evidence type="ECO:0000256" key="3">
    <source>
        <dbReference type="ARBA" id="ARBA00022692"/>
    </source>
</evidence>
<keyword evidence="7" id="KW-1133">Transmembrane helix</keyword>
<reference evidence="11 12" key="2">
    <citation type="submission" date="2018-11" db="EMBL/GenBank/DDBJ databases">
        <authorList>
            <consortium name="Pathogen Informatics"/>
        </authorList>
    </citation>
    <scope>NUCLEOTIDE SEQUENCE [LARGE SCALE GENOMIC DNA]</scope>
    <source>
        <strain evidence="11 12">Egypt</strain>
    </source>
</reference>
<keyword evidence="2" id="KW-0813">Transport</keyword>
<keyword evidence="3" id="KW-0812">Transmembrane</keyword>
<dbReference type="InterPro" id="IPR003593">
    <property type="entry name" value="AAA+_ATPase"/>
</dbReference>
<evidence type="ECO:0000259" key="10">
    <source>
        <dbReference type="PROSITE" id="PS50893"/>
    </source>
</evidence>
<evidence type="ECO:0000256" key="6">
    <source>
        <dbReference type="ARBA" id="ARBA00022840"/>
    </source>
</evidence>
<keyword evidence="6" id="KW-0067">ATP-binding</keyword>
<sequence length="506" mass="56893">MHVLDCYCFSISIQFPEGQLTSVMGTVGSGKSSLLHALLGDMEVFNGRVNINGTVAYVPQEPWIFNATLRENILFSHPYDRARYDKVIAACGLAPDLLILPKGDLTEIGDKGVNLSGGQKQRVSLARACYSNADIYLLDDPLSAVDAHVGLHLLNHVLSRTTGLLASKTVILTTHSSKALPFSDRVALIVDGQISELGTYRQLLNSRTSRLPEFLVDTILTNQYERSEKITDTDSHDEKNNSAVVERMKSFTEARTLIKDGAEKKFDSVRALSSRRSSGVHSERTRTQSIRSDASSTGQFSHHTGTIPDQNPLPSPDLLSSKEAPALFDSCLSLNDAQINQNAMGEKESNENQDTSNQMIQPEKAYTGRVKWNVFKIYLRNVGIFYCILILTTYPLTNLALFGTSLWLADWSGDAKNQENITTVLREHPEVLYNLSAYPELERDLNDLRNQRNYRLGVYAALGFIHCKFFRCHYRAYCVYFYQSLDYLIVHYQRAVFSLGHHIEFR</sequence>
<comment type="subcellular location">
    <subcellularLocation>
        <location evidence="1">Vacuole membrane</location>
        <topology evidence="1">Multi-pass membrane protein</topology>
    </subcellularLocation>
</comment>
<dbReference type="GO" id="GO:0005524">
    <property type="term" value="F:ATP binding"/>
    <property type="evidence" value="ECO:0007669"/>
    <property type="project" value="UniProtKB-KW"/>
</dbReference>
<keyword evidence="4" id="KW-0677">Repeat</keyword>
<evidence type="ECO:0000256" key="8">
    <source>
        <dbReference type="ARBA" id="ARBA00023136"/>
    </source>
</evidence>
<organism evidence="13">
    <name type="scientific">Echinostoma caproni</name>
    <dbReference type="NCBI Taxonomy" id="27848"/>
    <lineage>
        <taxon>Eukaryota</taxon>
        <taxon>Metazoa</taxon>
        <taxon>Spiralia</taxon>
        <taxon>Lophotrochozoa</taxon>
        <taxon>Platyhelminthes</taxon>
        <taxon>Trematoda</taxon>
        <taxon>Digenea</taxon>
        <taxon>Plagiorchiida</taxon>
        <taxon>Echinostomata</taxon>
        <taxon>Echinostomatoidea</taxon>
        <taxon>Echinostomatidae</taxon>
        <taxon>Echinostoma</taxon>
    </lineage>
</organism>
<feature type="region of interest" description="Disordered" evidence="9">
    <location>
        <begin position="268"/>
        <end position="319"/>
    </location>
</feature>
<dbReference type="GO" id="GO:0042626">
    <property type="term" value="F:ATPase-coupled transmembrane transporter activity"/>
    <property type="evidence" value="ECO:0007669"/>
    <property type="project" value="TreeGrafter"/>
</dbReference>
<reference evidence="13" key="1">
    <citation type="submission" date="2016-06" db="UniProtKB">
        <authorList>
            <consortium name="WormBaseParasite"/>
        </authorList>
    </citation>
    <scope>IDENTIFICATION</scope>
</reference>
<evidence type="ECO:0000256" key="7">
    <source>
        <dbReference type="ARBA" id="ARBA00022989"/>
    </source>
</evidence>